<accession>A0ABS5U4U6</accession>
<reference evidence="2 3" key="1">
    <citation type="submission" date="2021-05" db="EMBL/GenBank/DDBJ databases">
        <title>The draft genome of Geobacter chapellei DSM 13688.</title>
        <authorList>
            <person name="Xu Z."/>
            <person name="Masuda Y."/>
            <person name="Itoh H."/>
            <person name="Senoo K."/>
        </authorList>
    </citation>
    <scope>NUCLEOTIDE SEQUENCE [LARGE SCALE GENOMIC DNA]</scope>
    <source>
        <strain evidence="2 3">DSM 13688</strain>
    </source>
</reference>
<keyword evidence="3" id="KW-1185">Reference proteome</keyword>
<dbReference type="Proteomes" id="UP000784128">
    <property type="component" value="Unassembled WGS sequence"/>
</dbReference>
<sequence length="411" mass="47425">MAELSKEARLANYMIGRYRLGYGYLAIYLSAVLFEQVINQKYDTQSKRLKSNESSDITLDKKILALDEVSLSTDSIKKYSNIFKVFDDHGKEKPIGSNRYGHIGRLLNFKGVRNDVVHSLDLDYITKHQAVVEEMMLYIWNELSPDQFKSMYSRAKDQSPGGIIGTIFETTADYMTRAVDETMPKVCSEKFKGITTTHFENMFELRRAMASLQIELRGWIAEKADFLCTDVLTTIDTTSAYIWMPLVPRRDDLGKIRLGIRGASVSILATPLDFRIYLEFGGWAKEERLAYYRFLTSAEYEDFHSSIGRKPDMMVFDVDWYSARFNERPCTGWLEEREQSIADALEKLSEASKRPVTWNRMLHGYLIPRDSLKGDRAIDMELIGPKLIDIIALYEVFVVFCTKEREKEYAG</sequence>
<keyword evidence="1" id="KW-0472">Membrane</keyword>
<protein>
    <submittedName>
        <fullName evidence="2">Uncharacterized protein</fullName>
    </submittedName>
</protein>
<organism evidence="2 3">
    <name type="scientific">Pelotalea chapellei</name>
    <dbReference type="NCBI Taxonomy" id="44671"/>
    <lineage>
        <taxon>Bacteria</taxon>
        <taxon>Pseudomonadati</taxon>
        <taxon>Thermodesulfobacteriota</taxon>
        <taxon>Desulfuromonadia</taxon>
        <taxon>Geobacterales</taxon>
        <taxon>Geobacteraceae</taxon>
        <taxon>Pelotalea</taxon>
    </lineage>
</organism>
<gene>
    <name evidence="2" type="ORF">KJB30_02760</name>
</gene>
<evidence type="ECO:0000256" key="1">
    <source>
        <dbReference type="SAM" id="Phobius"/>
    </source>
</evidence>
<keyword evidence="1" id="KW-1133">Transmembrane helix</keyword>
<evidence type="ECO:0000313" key="3">
    <source>
        <dbReference type="Proteomes" id="UP000784128"/>
    </source>
</evidence>
<dbReference type="RefSeq" id="WP_214296408.1">
    <property type="nucleotide sequence ID" value="NZ_JAHDYS010000002.1"/>
</dbReference>
<proteinExistence type="predicted"/>
<evidence type="ECO:0000313" key="2">
    <source>
        <dbReference type="EMBL" id="MBT1070695.1"/>
    </source>
</evidence>
<dbReference type="EMBL" id="JAHDYS010000002">
    <property type="protein sequence ID" value="MBT1070695.1"/>
    <property type="molecule type" value="Genomic_DNA"/>
</dbReference>
<comment type="caution">
    <text evidence="2">The sequence shown here is derived from an EMBL/GenBank/DDBJ whole genome shotgun (WGS) entry which is preliminary data.</text>
</comment>
<feature type="transmembrane region" description="Helical" evidence="1">
    <location>
        <begin position="21"/>
        <end position="38"/>
    </location>
</feature>
<name>A0ABS5U4U6_9BACT</name>
<keyword evidence="1" id="KW-0812">Transmembrane</keyword>